<accession>A0A1X6P074</accession>
<dbReference type="EMBL" id="KV918956">
    <property type="protein sequence ID" value="OSX74269.1"/>
    <property type="molecule type" value="Genomic_DNA"/>
</dbReference>
<name>A0A1X6P074_PORUM</name>
<reference evidence="2 3" key="1">
    <citation type="submission" date="2017-03" db="EMBL/GenBank/DDBJ databases">
        <title>WGS assembly of Porphyra umbilicalis.</title>
        <authorList>
            <person name="Brawley S.H."/>
            <person name="Blouin N.A."/>
            <person name="Ficko-Blean E."/>
            <person name="Wheeler G.L."/>
            <person name="Lohr M."/>
            <person name="Goodson H.V."/>
            <person name="Jenkins J.W."/>
            <person name="Blaby-Haas C.E."/>
            <person name="Helliwell K.E."/>
            <person name="Chan C."/>
            <person name="Marriage T."/>
            <person name="Bhattacharya D."/>
            <person name="Klein A.S."/>
            <person name="Badis Y."/>
            <person name="Brodie J."/>
            <person name="Cao Y."/>
            <person name="Collen J."/>
            <person name="Dittami S.M."/>
            <person name="Gachon C.M."/>
            <person name="Green B.R."/>
            <person name="Karpowicz S."/>
            <person name="Kim J.W."/>
            <person name="Kudahl U."/>
            <person name="Lin S."/>
            <person name="Michel G."/>
            <person name="Mittag M."/>
            <person name="Olson B.J."/>
            <person name="Pangilinan J."/>
            <person name="Peng Y."/>
            <person name="Qiu H."/>
            <person name="Shu S."/>
            <person name="Singer J.T."/>
            <person name="Smith A.G."/>
            <person name="Sprecher B.N."/>
            <person name="Wagner V."/>
            <person name="Wang W."/>
            <person name="Wang Z.-Y."/>
            <person name="Yan J."/>
            <person name="Yarish C."/>
            <person name="Zoeuner-Riek S."/>
            <person name="Zhuang Y."/>
            <person name="Zou Y."/>
            <person name="Lindquist E.A."/>
            <person name="Grimwood J."/>
            <person name="Barry K."/>
            <person name="Rokhsar D.S."/>
            <person name="Schmutz J."/>
            <person name="Stiller J.W."/>
            <person name="Grossman A.R."/>
            <person name="Prochnik S.E."/>
        </authorList>
    </citation>
    <scope>NUCLEOTIDE SEQUENCE [LARGE SCALE GENOMIC DNA]</scope>
    <source>
        <strain evidence="2">4086291</strain>
    </source>
</reference>
<dbReference type="Proteomes" id="UP000218209">
    <property type="component" value="Unassembled WGS sequence"/>
</dbReference>
<feature type="compositionally biased region" description="Basic residues" evidence="1">
    <location>
        <begin position="319"/>
        <end position="339"/>
    </location>
</feature>
<keyword evidence="3" id="KW-1185">Reference proteome</keyword>
<feature type="compositionally biased region" description="Low complexity" evidence="1">
    <location>
        <begin position="298"/>
        <end position="318"/>
    </location>
</feature>
<evidence type="ECO:0000313" key="2">
    <source>
        <dbReference type="EMBL" id="OSX74269.1"/>
    </source>
</evidence>
<evidence type="ECO:0000256" key="1">
    <source>
        <dbReference type="SAM" id="MobiDB-lite"/>
    </source>
</evidence>
<feature type="compositionally biased region" description="Pro residues" evidence="1">
    <location>
        <begin position="255"/>
        <end position="265"/>
    </location>
</feature>
<protein>
    <submittedName>
        <fullName evidence="2">Uncharacterized protein</fullName>
    </submittedName>
</protein>
<dbReference type="AlphaFoldDB" id="A0A1X6P074"/>
<feature type="compositionally biased region" description="Low complexity" evidence="1">
    <location>
        <begin position="132"/>
        <end position="146"/>
    </location>
</feature>
<sequence length="345" mass="35116">MRSVPAAPAHWQLRPHARGGLGRGACPPLRRQRFRTGGTARRGQRLAWPTWVAPATSLAAATAADAAAAAAQDGGRRRRLPARGGTPPSLANARARARPIHQGHSARPQRPVVAANDVSRRRGAAGNGDGVAPRPRLTAPSRATPAPAAPGGGGGTTTTAAFATPIGRPLLQGAVGCPPPAAARYGRARGRAPTAGAAAAATAAAAAVAPPPPPRRTLAAGADGTARRPLPRPAPRWARAGSQRADGLAHWARVSPPPPPPPHPRLPGACVEGHTPPPPADSRCRAGGRPPRRRFAPPRHAGSGLPANRASSDAAAARRPARPPRPRPPRGHARARTGRRAAATA</sequence>
<gene>
    <name evidence="2" type="ORF">BU14_0298s0013</name>
</gene>
<proteinExistence type="predicted"/>
<evidence type="ECO:0000313" key="3">
    <source>
        <dbReference type="Proteomes" id="UP000218209"/>
    </source>
</evidence>
<feature type="region of interest" description="Disordered" evidence="1">
    <location>
        <begin position="69"/>
        <end position="161"/>
    </location>
</feature>
<feature type="region of interest" description="Disordered" evidence="1">
    <location>
        <begin position="205"/>
        <end position="345"/>
    </location>
</feature>
<organism evidence="2 3">
    <name type="scientific">Porphyra umbilicalis</name>
    <name type="common">Purple laver</name>
    <name type="synonym">Red alga</name>
    <dbReference type="NCBI Taxonomy" id="2786"/>
    <lineage>
        <taxon>Eukaryota</taxon>
        <taxon>Rhodophyta</taxon>
        <taxon>Bangiophyceae</taxon>
        <taxon>Bangiales</taxon>
        <taxon>Bangiaceae</taxon>
        <taxon>Porphyra</taxon>
    </lineage>
</organism>